<keyword evidence="3" id="KW-1185">Reference proteome</keyword>
<dbReference type="EMBL" id="KN847523">
    <property type="protein sequence ID" value="KIV91476.1"/>
    <property type="molecule type" value="Genomic_DNA"/>
</dbReference>
<dbReference type="AlphaFoldDB" id="A0A0D1XTJ8"/>
<reference evidence="2 3" key="1">
    <citation type="submission" date="2015-01" db="EMBL/GenBank/DDBJ databases">
        <title>The Genome Sequence of Exophiala mesophila CBS40295.</title>
        <authorList>
            <consortium name="The Broad Institute Genomics Platform"/>
            <person name="Cuomo C."/>
            <person name="de Hoog S."/>
            <person name="Gorbushina A."/>
            <person name="Stielow B."/>
            <person name="Teixiera M."/>
            <person name="Abouelleil A."/>
            <person name="Chapman S.B."/>
            <person name="Priest M."/>
            <person name="Young S.K."/>
            <person name="Wortman J."/>
            <person name="Nusbaum C."/>
            <person name="Birren B."/>
        </authorList>
    </citation>
    <scope>NUCLEOTIDE SEQUENCE [LARGE SCALE GENOMIC DNA]</scope>
    <source>
        <strain evidence="2 3">CBS 40295</strain>
    </source>
</reference>
<protein>
    <submittedName>
        <fullName evidence="2">Uncharacterized protein</fullName>
    </submittedName>
</protein>
<gene>
    <name evidence="2" type="ORF">PV10_06012</name>
</gene>
<evidence type="ECO:0000313" key="3">
    <source>
        <dbReference type="Proteomes" id="UP000054302"/>
    </source>
</evidence>
<keyword evidence="1" id="KW-1133">Transmembrane helix</keyword>
<proteinExistence type="predicted"/>
<accession>A0A0D1XTJ8</accession>
<dbReference type="STRING" id="212818.A0A0D1XTJ8"/>
<dbReference type="Pfam" id="PF04749">
    <property type="entry name" value="PLAC8"/>
    <property type="match status" value="1"/>
</dbReference>
<dbReference type="NCBIfam" id="TIGR01571">
    <property type="entry name" value="A_thal_Cys_rich"/>
    <property type="match status" value="1"/>
</dbReference>
<dbReference type="OMA" id="DCFNPID"/>
<organism evidence="2 3">
    <name type="scientific">Exophiala mesophila</name>
    <name type="common">Black yeast-like fungus</name>
    <dbReference type="NCBI Taxonomy" id="212818"/>
    <lineage>
        <taxon>Eukaryota</taxon>
        <taxon>Fungi</taxon>
        <taxon>Dikarya</taxon>
        <taxon>Ascomycota</taxon>
        <taxon>Pezizomycotina</taxon>
        <taxon>Eurotiomycetes</taxon>
        <taxon>Chaetothyriomycetidae</taxon>
        <taxon>Chaetothyriales</taxon>
        <taxon>Herpotrichiellaceae</taxon>
        <taxon>Exophiala</taxon>
    </lineage>
</organism>
<evidence type="ECO:0000256" key="1">
    <source>
        <dbReference type="SAM" id="Phobius"/>
    </source>
</evidence>
<dbReference type="OrthoDB" id="1045822at2759"/>
<dbReference type="RefSeq" id="XP_016223050.1">
    <property type="nucleotide sequence ID" value="XM_016370757.1"/>
</dbReference>
<evidence type="ECO:0000313" key="2">
    <source>
        <dbReference type="EMBL" id="KIV91476.1"/>
    </source>
</evidence>
<keyword evidence="1" id="KW-0812">Transmembrane</keyword>
<feature type="transmembrane region" description="Helical" evidence="1">
    <location>
        <begin position="90"/>
        <end position="112"/>
    </location>
</feature>
<dbReference type="Proteomes" id="UP000054302">
    <property type="component" value="Unassembled WGS sequence"/>
</dbReference>
<dbReference type="GeneID" id="27323857"/>
<sequence>MAQNTSSQAQPVIDQADVDDWVRRFNEGLADHTVITASSSPDAQPWYTSFFGCFSPIDTCAITCCLPCITFGKTHHRTRKNANMEGYNCLNTSCLLFAGSACVALHWIPMLFQRADIRKKYNLQGDFVTDLFTTCCCGCCSLIQQDKEAELREKELSDKVNQTGYAKPNEMAYPA</sequence>
<dbReference type="PANTHER" id="PTHR15907">
    <property type="entry name" value="DUF614 FAMILY PROTEIN-RELATED"/>
    <property type="match status" value="1"/>
</dbReference>
<keyword evidence="1" id="KW-0472">Membrane</keyword>
<name>A0A0D1XTJ8_EXOME</name>
<dbReference type="VEuPathDB" id="FungiDB:PV10_06012"/>
<dbReference type="HOGENOM" id="CLU_083147_2_2_1"/>
<dbReference type="InterPro" id="IPR006461">
    <property type="entry name" value="PLAC_motif_containing"/>
</dbReference>